<evidence type="ECO:0000256" key="7">
    <source>
        <dbReference type="PROSITE-ProRule" id="PRU01091"/>
    </source>
</evidence>
<proteinExistence type="predicted"/>
<dbReference type="PANTHER" id="PTHR48111:SF22">
    <property type="entry name" value="REGULATOR OF RPOS"/>
    <property type="match status" value="1"/>
</dbReference>
<dbReference type="RefSeq" id="WP_155612906.1">
    <property type="nucleotide sequence ID" value="NZ_WNZW01000013.1"/>
</dbReference>
<dbReference type="EMBL" id="WNZW01000013">
    <property type="protein sequence ID" value="MUG47533.1"/>
    <property type="molecule type" value="Genomic_DNA"/>
</dbReference>
<feature type="domain" description="OmpR/PhoB-type" evidence="9">
    <location>
        <begin position="128"/>
        <end position="225"/>
    </location>
</feature>
<protein>
    <submittedName>
        <fullName evidence="10">DNA-binding response regulator</fullName>
    </submittedName>
</protein>
<keyword evidence="1" id="KW-0597">Phosphoprotein</keyword>
<dbReference type="InterPro" id="IPR011006">
    <property type="entry name" value="CheY-like_superfamily"/>
</dbReference>
<dbReference type="InterPro" id="IPR039420">
    <property type="entry name" value="WalR-like"/>
</dbReference>
<accession>A0A7X3CP85</accession>
<dbReference type="OrthoDB" id="188184at2"/>
<dbReference type="SUPFAM" id="SSF52172">
    <property type="entry name" value="CheY-like"/>
    <property type="match status" value="1"/>
</dbReference>
<evidence type="ECO:0000313" key="10">
    <source>
        <dbReference type="EMBL" id="MUG47533.1"/>
    </source>
</evidence>
<evidence type="ECO:0000256" key="6">
    <source>
        <dbReference type="PROSITE-ProRule" id="PRU00169"/>
    </source>
</evidence>
<feature type="domain" description="Response regulatory" evidence="8">
    <location>
        <begin position="4"/>
        <end position="117"/>
    </location>
</feature>
<evidence type="ECO:0000259" key="8">
    <source>
        <dbReference type="PROSITE" id="PS50110"/>
    </source>
</evidence>
<evidence type="ECO:0000256" key="1">
    <source>
        <dbReference type="ARBA" id="ARBA00022553"/>
    </source>
</evidence>
<dbReference type="SUPFAM" id="SSF46894">
    <property type="entry name" value="C-terminal effector domain of the bipartite response regulators"/>
    <property type="match status" value="1"/>
</dbReference>
<dbReference type="InterPro" id="IPR001789">
    <property type="entry name" value="Sig_transdc_resp-reg_receiver"/>
</dbReference>
<dbReference type="AlphaFoldDB" id="A0A7X3CP85"/>
<keyword evidence="5" id="KW-0804">Transcription</keyword>
<dbReference type="InterPro" id="IPR001867">
    <property type="entry name" value="OmpR/PhoB-type_DNA-bd"/>
</dbReference>
<dbReference type="GO" id="GO:0000156">
    <property type="term" value="F:phosphorelay response regulator activity"/>
    <property type="evidence" value="ECO:0007669"/>
    <property type="project" value="TreeGrafter"/>
</dbReference>
<evidence type="ECO:0000256" key="5">
    <source>
        <dbReference type="ARBA" id="ARBA00023163"/>
    </source>
</evidence>
<dbReference type="PANTHER" id="PTHR48111">
    <property type="entry name" value="REGULATOR OF RPOS"/>
    <property type="match status" value="1"/>
</dbReference>
<dbReference type="InterPro" id="IPR036388">
    <property type="entry name" value="WH-like_DNA-bd_sf"/>
</dbReference>
<evidence type="ECO:0000256" key="4">
    <source>
        <dbReference type="ARBA" id="ARBA00023125"/>
    </source>
</evidence>
<dbReference type="GO" id="GO:0005829">
    <property type="term" value="C:cytosol"/>
    <property type="evidence" value="ECO:0007669"/>
    <property type="project" value="TreeGrafter"/>
</dbReference>
<sequence length="225" mass="25788">MEVHILSAGGDSRESSRLYRQLKEAGHDVTWFRNKDVTKEELLKQKPDIMLVEKGVSDVDAMALLKAHEGVLSFPVVAVLLERSTEQLVEAFAAGASDVVDGSVPFEELSVRMEHWVRLFMRLNDGQPSEIIFEDLRIEPKSRKVFREGEIIKLTPKEYDLLVYLAKHANTVCHRDDILQEVWGYDFATGTNVVDVYVRHLRKKIDRGRARKIIHTVRGTGYMMH</sequence>
<dbReference type="GO" id="GO:0000976">
    <property type="term" value="F:transcription cis-regulatory region binding"/>
    <property type="evidence" value="ECO:0007669"/>
    <property type="project" value="TreeGrafter"/>
</dbReference>
<dbReference type="GO" id="GO:0006355">
    <property type="term" value="P:regulation of DNA-templated transcription"/>
    <property type="evidence" value="ECO:0007669"/>
    <property type="project" value="InterPro"/>
</dbReference>
<comment type="caution">
    <text evidence="10">The sequence shown here is derived from an EMBL/GenBank/DDBJ whole genome shotgun (WGS) entry which is preliminary data.</text>
</comment>
<dbReference type="CDD" id="cd00383">
    <property type="entry name" value="trans_reg_C"/>
    <property type="match status" value="1"/>
</dbReference>
<keyword evidence="2" id="KW-0902">Two-component regulatory system</keyword>
<evidence type="ECO:0000256" key="3">
    <source>
        <dbReference type="ARBA" id="ARBA00023015"/>
    </source>
</evidence>
<keyword evidence="4 7" id="KW-0238">DNA-binding</keyword>
<organism evidence="10 11">
    <name type="scientific">Paenibacillus woosongensis</name>
    <dbReference type="NCBI Taxonomy" id="307580"/>
    <lineage>
        <taxon>Bacteria</taxon>
        <taxon>Bacillati</taxon>
        <taxon>Bacillota</taxon>
        <taxon>Bacilli</taxon>
        <taxon>Bacillales</taxon>
        <taxon>Paenibacillaceae</taxon>
        <taxon>Paenibacillus</taxon>
    </lineage>
</organism>
<dbReference type="Pfam" id="PF00486">
    <property type="entry name" value="Trans_reg_C"/>
    <property type="match status" value="1"/>
</dbReference>
<name>A0A7X3CP85_9BACL</name>
<dbReference type="InterPro" id="IPR016032">
    <property type="entry name" value="Sig_transdc_resp-reg_C-effctor"/>
</dbReference>
<gene>
    <name evidence="10" type="ORF">GNP95_21515</name>
</gene>
<dbReference type="PROSITE" id="PS50110">
    <property type="entry name" value="RESPONSE_REGULATORY"/>
    <property type="match status" value="1"/>
</dbReference>
<dbReference type="Gene3D" id="1.10.10.10">
    <property type="entry name" value="Winged helix-like DNA-binding domain superfamily/Winged helix DNA-binding domain"/>
    <property type="match status" value="1"/>
</dbReference>
<dbReference type="PROSITE" id="PS51755">
    <property type="entry name" value="OMPR_PHOB"/>
    <property type="match status" value="1"/>
</dbReference>
<feature type="DNA-binding region" description="OmpR/PhoB-type" evidence="7">
    <location>
        <begin position="128"/>
        <end position="225"/>
    </location>
</feature>
<dbReference type="SMART" id="SM00862">
    <property type="entry name" value="Trans_reg_C"/>
    <property type="match status" value="1"/>
</dbReference>
<dbReference type="FunFam" id="1.10.10.10:FF:000005">
    <property type="entry name" value="Two-component system response regulator"/>
    <property type="match status" value="1"/>
</dbReference>
<comment type="caution">
    <text evidence="6">Lacks conserved residue(s) required for the propagation of feature annotation.</text>
</comment>
<dbReference type="Gene3D" id="3.40.50.2300">
    <property type="match status" value="1"/>
</dbReference>
<evidence type="ECO:0000256" key="2">
    <source>
        <dbReference type="ARBA" id="ARBA00023012"/>
    </source>
</evidence>
<evidence type="ECO:0000259" key="9">
    <source>
        <dbReference type="PROSITE" id="PS51755"/>
    </source>
</evidence>
<evidence type="ECO:0000313" key="11">
    <source>
        <dbReference type="Proteomes" id="UP000447876"/>
    </source>
</evidence>
<reference evidence="10 11" key="1">
    <citation type="submission" date="2019-11" db="EMBL/GenBank/DDBJ databases">
        <title>Draft genome sequences of five Paenibacillus species of dairy origin.</title>
        <authorList>
            <person name="Olajide A.M."/>
            <person name="Chen S."/>
            <person name="Lapointe G."/>
        </authorList>
    </citation>
    <scope>NUCLEOTIDE SEQUENCE [LARGE SCALE GENOMIC DNA]</scope>
    <source>
        <strain evidence="10 11">12CR55</strain>
    </source>
</reference>
<dbReference type="Proteomes" id="UP000447876">
    <property type="component" value="Unassembled WGS sequence"/>
</dbReference>
<dbReference type="GO" id="GO:0032993">
    <property type="term" value="C:protein-DNA complex"/>
    <property type="evidence" value="ECO:0007669"/>
    <property type="project" value="TreeGrafter"/>
</dbReference>
<keyword evidence="3" id="KW-0805">Transcription regulation</keyword>